<dbReference type="Gene3D" id="1.20.120.530">
    <property type="entry name" value="GntR ligand-binding domain-like"/>
    <property type="match status" value="1"/>
</dbReference>
<organism evidence="5 6">
    <name type="scientific">Teichococcus deserti</name>
    <dbReference type="NCBI Taxonomy" id="1817963"/>
    <lineage>
        <taxon>Bacteria</taxon>
        <taxon>Pseudomonadati</taxon>
        <taxon>Pseudomonadota</taxon>
        <taxon>Alphaproteobacteria</taxon>
        <taxon>Acetobacterales</taxon>
        <taxon>Roseomonadaceae</taxon>
        <taxon>Roseomonas</taxon>
    </lineage>
</organism>
<keyword evidence="6" id="KW-1185">Reference proteome</keyword>
<evidence type="ECO:0000313" key="5">
    <source>
        <dbReference type="EMBL" id="ONG58133.1"/>
    </source>
</evidence>
<dbReference type="InterPro" id="IPR011711">
    <property type="entry name" value="GntR_C"/>
</dbReference>
<sequence length="239" mass="25879">MEEIVDIDPEAEAARADGALAQSLFQRLSEAIIQGEIPLGAKLSEPVLARQFGVSRAPLREALNRLQERRLVQRAPRLGARVVSLSAATFREIYGVREALEGFAARAAAIAMGADDLDRLRAILSLQEEALARGGDDAPNALGGEDRDFHAVIARASGNALLTGLLCGDLYQQLRLYRSQLKKVPGRGARAVLEHRRILDAIAERDAEMAEWQMRRHVTASYAALAPLLGPPASEDPCA</sequence>
<dbReference type="InterPro" id="IPR000524">
    <property type="entry name" value="Tscrpt_reg_HTH_GntR"/>
</dbReference>
<accession>A0A1V2H6R3</accession>
<dbReference type="PROSITE" id="PS50949">
    <property type="entry name" value="HTH_GNTR"/>
    <property type="match status" value="1"/>
</dbReference>
<dbReference type="PANTHER" id="PTHR43537:SF49">
    <property type="entry name" value="TRANSCRIPTIONAL REGULATORY PROTEIN"/>
    <property type="match status" value="1"/>
</dbReference>
<dbReference type="EMBL" id="MLCO01000021">
    <property type="protein sequence ID" value="ONG58133.1"/>
    <property type="molecule type" value="Genomic_DNA"/>
</dbReference>
<dbReference type="RefSeq" id="WP_076955960.1">
    <property type="nucleotide sequence ID" value="NZ_MLCO01000021.1"/>
</dbReference>
<dbReference type="InterPro" id="IPR008920">
    <property type="entry name" value="TF_FadR/GntR_C"/>
</dbReference>
<comment type="caution">
    <text evidence="5">The sequence shown here is derived from an EMBL/GenBank/DDBJ whole genome shotgun (WGS) entry which is preliminary data.</text>
</comment>
<dbReference type="SUPFAM" id="SSF46785">
    <property type="entry name" value="Winged helix' DNA-binding domain"/>
    <property type="match status" value="1"/>
</dbReference>
<dbReference type="InterPro" id="IPR036388">
    <property type="entry name" value="WH-like_DNA-bd_sf"/>
</dbReference>
<dbReference type="OrthoDB" id="9788098at2"/>
<keyword evidence="2" id="KW-0238">DNA-binding</keyword>
<dbReference type="PANTHER" id="PTHR43537">
    <property type="entry name" value="TRANSCRIPTIONAL REGULATOR, GNTR FAMILY"/>
    <property type="match status" value="1"/>
</dbReference>
<dbReference type="SMART" id="SM00895">
    <property type="entry name" value="FCD"/>
    <property type="match status" value="1"/>
</dbReference>
<feature type="domain" description="HTH gntR-type" evidence="4">
    <location>
        <begin position="18"/>
        <end position="85"/>
    </location>
</feature>
<dbReference type="CDD" id="cd07377">
    <property type="entry name" value="WHTH_GntR"/>
    <property type="match status" value="1"/>
</dbReference>
<protein>
    <recommendedName>
        <fullName evidence="4">HTH gntR-type domain-containing protein</fullName>
    </recommendedName>
</protein>
<dbReference type="GO" id="GO:0003700">
    <property type="term" value="F:DNA-binding transcription factor activity"/>
    <property type="evidence" value="ECO:0007669"/>
    <property type="project" value="InterPro"/>
</dbReference>
<proteinExistence type="predicted"/>
<name>A0A1V2H6R3_9PROT</name>
<keyword evidence="3" id="KW-0804">Transcription</keyword>
<dbReference type="SUPFAM" id="SSF48008">
    <property type="entry name" value="GntR ligand-binding domain-like"/>
    <property type="match status" value="1"/>
</dbReference>
<evidence type="ECO:0000256" key="1">
    <source>
        <dbReference type="ARBA" id="ARBA00023015"/>
    </source>
</evidence>
<evidence type="ECO:0000313" key="6">
    <source>
        <dbReference type="Proteomes" id="UP000188879"/>
    </source>
</evidence>
<gene>
    <name evidence="5" type="ORF">BKE38_03325</name>
</gene>
<evidence type="ECO:0000259" key="4">
    <source>
        <dbReference type="PROSITE" id="PS50949"/>
    </source>
</evidence>
<dbReference type="InterPro" id="IPR036390">
    <property type="entry name" value="WH_DNA-bd_sf"/>
</dbReference>
<dbReference type="Gene3D" id="1.10.10.10">
    <property type="entry name" value="Winged helix-like DNA-binding domain superfamily/Winged helix DNA-binding domain"/>
    <property type="match status" value="1"/>
</dbReference>
<dbReference type="GO" id="GO:0003677">
    <property type="term" value="F:DNA binding"/>
    <property type="evidence" value="ECO:0007669"/>
    <property type="project" value="UniProtKB-KW"/>
</dbReference>
<evidence type="ECO:0000256" key="3">
    <source>
        <dbReference type="ARBA" id="ARBA00023163"/>
    </source>
</evidence>
<dbReference type="Proteomes" id="UP000188879">
    <property type="component" value="Unassembled WGS sequence"/>
</dbReference>
<dbReference type="Pfam" id="PF00392">
    <property type="entry name" value="GntR"/>
    <property type="match status" value="1"/>
</dbReference>
<dbReference type="AlphaFoldDB" id="A0A1V2H6R3"/>
<dbReference type="Pfam" id="PF07729">
    <property type="entry name" value="FCD"/>
    <property type="match status" value="1"/>
</dbReference>
<keyword evidence="1" id="KW-0805">Transcription regulation</keyword>
<reference evidence="5 6" key="1">
    <citation type="submission" date="2016-10" db="EMBL/GenBank/DDBJ databases">
        <title>Draft Genome sequence of Roseomonas sp. strain M3.</title>
        <authorList>
            <person name="Subhash Y."/>
            <person name="Lee S."/>
        </authorList>
    </citation>
    <scope>NUCLEOTIDE SEQUENCE [LARGE SCALE GENOMIC DNA]</scope>
    <source>
        <strain evidence="5 6">M3</strain>
    </source>
</reference>
<dbReference type="SMART" id="SM00345">
    <property type="entry name" value="HTH_GNTR"/>
    <property type="match status" value="1"/>
</dbReference>
<evidence type="ECO:0000256" key="2">
    <source>
        <dbReference type="ARBA" id="ARBA00023125"/>
    </source>
</evidence>